<proteinExistence type="inferred from homology"/>
<gene>
    <name evidence="3" type="ORF">TAO_1351</name>
</gene>
<comment type="catalytic activity">
    <reaction evidence="1">
        <text>AMP + H2O = D-ribose 5-phosphate + adenine</text>
        <dbReference type="Rhea" id="RHEA:20129"/>
        <dbReference type="ChEBI" id="CHEBI:15377"/>
        <dbReference type="ChEBI" id="CHEBI:16708"/>
        <dbReference type="ChEBI" id="CHEBI:78346"/>
        <dbReference type="ChEBI" id="CHEBI:456215"/>
        <dbReference type="EC" id="3.2.2.4"/>
    </reaction>
</comment>
<dbReference type="InterPro" id="IPR031100">
    <property type="entry name" value="LOG_fam"/>
</dbReference>
<reference evidence="3 4" key="1">
    <citation type="journal article" date="2017" name="ISME J.">
        <title>An acid-tolerant ammonia-oxidizing ?-proteobacterium from soil.</title>
        <authorList>
            <person name="Hayatsu M."/>
            <person name="Tago K."/>
            <person name="Uchiyama I."/>
            <person name="Toyoda A."/>
            <person name="Wang Y."/>
            <person name="Shimomura Y."/>
            <person name="Okubo T."/>
            <person name="Kurisu F."/>
            <person name="Hirono Y."/>
            <person name="Nonaka K."/>
            <person name="Akiyama H."/>
            <person name="Itoh T."/>
            <person name="Takami H."/>
        </authorList>
    </citation>
    <scope>NUCLEOTIDE SEQUENCE [LARGE SCALE GENOMIC DNA]</scope>
    <source>
        <strain evidence="3 4">TAO100</strain>
    </source>
</reference>
<evidence type="ECO:0000256" key="1">
    <source>
        <dbReference type="ARBA" id="ARBA00000274"/>
    </source>
</evidence>
<dbReference type="KEGG" id="ntt:TAO_1351"/>
<dbReference type="OrthoDB" id="9801098at2"/>
<keyword evidence="2" id="KW-0203">Cytokinin biosynthesis</keyword>
<dbReference type="RefSeq" id="WP_096527232.1">
    <property type="nucleotide sequence ID" value="NZ_AP014836.1"/>
</dbReference>
<dbReference type="Pfam" id="PF03641">
    <property type="entry name" value="Lysine_decarbox"/>
    <property type="match status" value="1"/>
</dbReference>
<accession>A0A1Q2SNM4</accession>
<sequence>MNNETINTLRRYSLLGKIEGAEKTFLCGRQSRELDLESAVNFFLEFLQGFESFESFDVKLPCVTVFGSARFSSDHCYYRLSRELGSALAKAGYAVITGGGPGIMEAANRGAKEAGGLSLGCSIKLPHEQSPNAYLDKFIEFEHFFVRKVMLVKHSSAFVIMPGGFGTLDEAFEVLTLIQTGKLERFPIIMMGGEFWGHLQYFIQETMVEARVISPRDVNLIHHADTVDEAIRIIQQA</sequence>
<keyword evidence="4" id="KW-1185">Reference proteome</keyword>
<dbReference type="EMBL" id="AP014836">
    <property type="protein sequence ID" value="BAW80721.1"/>
    <property type="molecule type" value="Genomic_DNA"/>
</dbReference>
<keyword evidence="2" id="KW-0378">Hydrolase</keyword>
<organism evidence="3 4">
    <name type="scientific">Candidatus Nitrosoglobus terrae</name>
    <dbReference type="NCBI Taxonomy" id="1630141"/>
    <lineage>
        <taxon>Bacteria</taxon>
        <taxon>Pseudomonadati</taxon>
        <taxon>Pseudomonadota</taxon>
        <taxon>Gammaproteobacteria</taxon>
        <taxon>Chromatiales</taxon>
        <taxon>Chromatiaceae</taxon>
        <taxon>Candidatus Nitrosoglobus</taxon>
    </lineage>
</organism>
<dbReference type="EC" id="3.2.2.n1" evidence="2"/>
<dbReference type="PANTHER" id="PTHR43393">
    <property type="entry name" value="CYTOKININ RIBOSIDE 5'-MONOPHOSPHATE PHOSPHORIBOHYDROLASE"/>
    <property type="match status" value="1"/>
</dbReference>
<dbReference type="InterPro" id="IPR005269">
    <property type="entry name" value="LOG"/>
</dbReference>
<dbReference type="GO" id="GO:0008714">
    <property type="term" value="F:AMP nucleosidase activity"/>
    <property type="evidence" value="ECO:0007669"/>
    <property type="project" value="UniProtKB-EC"/>
</dbReference>
<dbReference type="GO" id="GO:0009691">
    <property type="term" value="P:cytokinin biosynthetic process"/>
    <property type="evidence" value="ECO:0007669"/>
    <property type="project" value="UniProtKB-UniRule"/>
</dbReference>
<comment type="similarity">
    <text evidence="2">Belongs to the LOG family.</text>
</comment>
<name>A0A1Q2SNM4_9GAMM</name>
<protein>
    <recommendedName>
        <fullName evidence="2">Cytokinin riboside 5'-monophosphate phosphoribohydrolase</fullName>
        <ecNumber evidence="2">3.2.2.n1</ecNumber>
    </recommendedName>
</protein>
<dbReference type="NCBIfam" id="TIGR00730">
    <property type="entry name" value="Rossman fold protein, TIGR00730 family"/>
    <property type="match status" value="1"/>
</dbReference>
<dbReference type="AlphaFoldDB" id="A0A1Q2SNM4"/>
<dbReference type="InterPro" id="IPR052341">
    <property type="entry name" value="LOG_family_nucleotidases"/>
</dbReference>
<dbReference type="PANTHER" id="PTHR43393:SF3">
    <property type="entry name" value="LYSINE DECARBOXYLASE-LIKE PROTEIN"/>
    <property type="match status" value="1"/>
</dbReference>
<dbReference type="Proteomes" id="UP000243679">
    <property type="component" value="Chromosome"/>
</dbReference>
<evidence type="ECO:0000313" key="4">
    <source>
        <dbReference type="Proteomes" id="UP000243679"/>
    </source>
</evidence>
<dbReference type="SUPFAM" id="SSF102405">
    <property type="entry name" value="MCP/YpsA-like"/>
    <property type="match status" value="1"/>
</dbReference>
<dbReference type="Gene3D" id="3.40.50.450">
    <property type="match status" value="1"/>
</dbReference>
<evidence type="ECO:0000313" key="3">
    <source>
        <dbReference type="EMBL" id="BAW80721.1"/>
    </source>
</evidence>
<dbReference type="GO" id="GO:0005829">
    <property type="term" value="C:cytosol"/>
    <property type="evidence" value="ECO:0007669"/>
    <property type="project" value="TreeGrafter"/>
</dbReference>
<evidence type="ECO:0000256" key="2">
    <source>
        <dbReference type="RuleBase" id="RU363015"/>
    </source>
</evidence>